<keyword evidence="9" id="KW-1185">Reference proteome</keyword>
<feature type="transmembrane region" description="Helical" evidence="6">
    <location>
        <begin position="112"/>
        <end position="139"/>
    </location>
</feature>
<dbReference type="PIRSF" id="PIRSF006648">
    <property type="entry name" value="DrrB"/>
    <property type="match status" value="1"/>
</dbReference>
<dbReference type="Proteomes" id="UP001617351">
    <property type="component" value="Unassembled WGS sequence"/>
</dbReference>
<keyword evidence="3 6" id="KW-1133">Transmembrane helix</keyword>
<keyword evidence="2 6" id="KW-0812">Transmembrane</keyword>
<feature type="transmembrane region" description="Helical" evidence="6">
    <location>
        <begin position="179"/>
        <end position="197"/>
    </location>
</feature>
<comment type="caution">
    <text evidence="8">The sequence shown here is derived from an EMBL/GenBank/DDBJ whole genome shotgun (WGS) entry which is preliminary data.</text>
</comment>
<dbReference type="InterPro" id="IPR000412">
    <property type="entry name" value="ABC_2_transport"/>
</dbReference>
<comment type="similarity">
    <text evidence="6">Belongs to the ABC-2 integral membrane protein family.</text>
</comment>
<evidence type="ECO:0000256" key="4">
    <source>
        <dbReference type="ARBA" id="ARBA00023136"/>
    </source>
</evidence>
<keyword evidence="6" id="KW-0813">Transport</keyword>
<evidence type="ECO:0000256" key="2">
    <source>
        <dbReference type="ARBA" id="ARBA00022692"/>
    </source>
</evidence>
<evidence type="ECO:0000259" key="7">
    <source>
        <dbReference type="PROSITE" id="PS51012"/>
    </source>
</evidence>
<comment type="subcellular location">
    <subcellularLocation>
        <location evidence="6">Cell membrane</location>
        <topology evidence="6">Multi-pass membrane protein</topology>
    </subcellularLocation>
    <subcellularLocation>
        <location evidence="1">Membrane</location>
        <topology evidence="1">Multi-pass membrane protein</topology>
    </subcellularLocation>
</comment>
<keyword evidence="4 6" id="KW-0472">Membrane</keyword>
<dbReference type="PROSITE" id="PS51012">
    <property type="entry name" value="ABC_TM2"/>
    <property type="match status" value="1"/>
</dbReference>
<evidence type="ECO:0000256" key="5">
    <source>
        <dbReference type="ARBA" id="ARBA00023251"/>
    </source>
</evidence>
<dbReference type="PANTHER" id="PTHR43229">
    <property type="entry name" value="NODULATION PROTEIN J"/>
    <property type="match status" value="1"/>
</dbReference>
<dbReference type="InterPro" id="IPR047817">
    <property type="entry name" value="ABC2_TM_bact-type"/>
</dbReference>
<evidence type="ECO:0000256" key="6">
    <source>
        <dbReference type="RuleBase" id="RU361157"/>
    </source>
</evidence>
<evidence type="ECO:0000256" key="3">
    <source>
        <dbReference type="ARBA" id="ARBA00022989"/>
    </source>
</evidence>
<name>A0ABW8EF51_STRT5</name>
<keyword evidence="5" id="KW-0046">Antibiotic resistance</keyword>
<sequence length="263" mass="27656">MSTLPHSVGDSLTMLRRNLKHALRYPAMTFSVVLMPVMMLLLFNYAFGGALGTGISRAPAGGGQYIDYVAPGIILMAATSGAVATAVGVCVDMTEGIVNRFRTMSLSRAAFLTGHVVGSLLQTLAAVALVIGVALAVGFRPDASLVEWIAAIGLLTFLVLALTWLAAGMGLVARTPESASNTPLPLTFLPFLGSAIVPTDSMPTPLRWFAEHQPFTPVIETLRGLLTGTGIGTSGYLALAWCTGLTLVGYLWARSAFGRTARR</sequence>
<feature type="domain" description="ABC transmembrane type-2" evidence="7">
    <location>
        <begin position="27"/>
        <end position="260"/>
    </location>
</feature>
<dbReference type="PANTHER" id="PTHR43229:SF2">
    <property type="entry name" value="NODULATION PROTEIN J"/>
    <property type="match status" value="1"/>
</dbReference>
<feature type="transmembrane region" description="Helical" evidence="6">
    <location>
        <begin position="25"/>
        <end position="48"/>
    </location>
</feature>
<feature type="transmembrane region" description="Helical" evidence="6">
    <location>
        <begin position="235"/>
        <end position="253"/>
    </location>
</feature>
<proteinExistence type="inferred from homology"/>
<protein>
    <recommendedName>
        <fullName evidence="6">Transport permease protein</fullName>
    </recommendedName>
</protein>
<evidence type="ECO:0000256" key="1">
    <source>
        <dbReference type="ARBA" id="ARBA00004141"/>
    </source>
</evidence>
<keyword evidence="6" id="KW-1003">Cell membrane</keyword>
<evidence type="ECO:0000313" key="9">
    <source>
        <dbReference type="Proteomes" id="UP001617351"/>
    </source>
</evidence>
<feature type="transmembrane region" description="Helical" evidence="6">
    <location>
        <begin position="68"/>
        <end position="91"/>
    </location>
</feature>
<feature type="transmembrane region" description="Helical" evidence="6">
    <location>
        <begin position="145"/>
        <end position="167"/>
    </location>
</feature>
<reference evidence="8 9" key="1">
    <citation type="submission" date="2024-10" db="EMBL/GenBank/DDBJ databases">
        <title>The Natural Products Discovery Center: Release of the First 8490 Sequenced Strains for Exploring Actinobacteria Biosynthetic Diversity.</title>
        <authorList>
            <person name="Kalkreuter E."/>
            <person name="Kautsar S.A."/>
            <person name="Yang D."/>
            <person name="Bader C.D."/>
            <person name="Teijaro C.N."/>
            <person name="Fluegel L."/>
            <person name="Davis C.M."/>
            <person name="Simpson J.R."/>
            <person name="Lauterbach L."/>
            <person name="Steele A.D."/>
            <person name="Gui C."/>
            <person name="Meng S."/>
            <person name="Li G."/>
            <person name="Viehrig K."/>
            <person name="Ye F."/>
            <person name="Su P."/>
            <person name="Kiefer A.F."/>
            <person name="Nichols A."/>
            <person name="Cepeda A.J."/>
            <person name="Yan W."/>
            <person name="Fan B."/>
            <person name="Jiang Y."/>
            <person name="Adhikari A."/>
            <person name="Zheng C.-J."/>
            <person name="Schuster L."/>
            <person name="Cowan T.M."/>
            <person name="Smanski M.J."/>
            <person name="Chevrette M.G."/>
            <person name="De Carvalho L.P.S."/>
            <person name="Shen B."/>
        </authorList>
    </citation>
    <scope>NUCLEOTIDE SEQUENCE [LARGE SCALE GENOMIC DNA]</scope>
    <source>
        <strain evidence="8 9">NPDC087220</strain>
    </source>
</reference>
<organism evidence="8 9">
    <name type="scientific">Streptomyces toxytricini</name>
    <name type="common">Actinomyces toxytricini</name>
    <dbReference type="NCBI Taxonomy" id="67369"/>
    <lineage>
        <taxon>Bacteria</taxon>
        <taxon>Bacillati</taxon>
        <taxon>Actinomycetota</taxon>
        <taxon>Actinomycetes</taxon>
        <taxon>Kitasatosporales</taxon>
        <taxon>Streptomycetaceae</taxon>
        <taxon>Streptomyces</taxon>
    </lineage>
</organism>
<dbReference type="Pfam" id="PF01061">
    <property type="entry name" value="ABC2_membrane"/>
    <property type="match status" value="1"/>
</dbReference>
<dbReference type="RefSeq" id="WP_402380094.1">
    <property type="nucleotide sequence ID" value="NZ_JBIUYY010000004.1"/>
</dbReference>
<dbReference type="InterPro" id="IPR013525">
    <property type="entry name" value="ABC2_TM"/>
</dbReference>
<dbReference type="InterPro" id="IPR051784">
    <property type="entry name" value="Nod_factor_ABC_transporter"/>
</dbReference>
<dbReference type="EMBL" id="JBIUYY010000004">
    <property type="protein sequence ID" value="MFJ2821869.1"/>
    <property type="molecule type" value="Genomic_DNA"/>
</dbReference>
<accession>A0ABW8EF51</accession>
<evidence type="ECO:0000313" key="8">
    <source>
        <dbReference type="EMBL" id="MFJ2821869.1"/>
    </source>
</evidence>
<gene>
    <name evidence="8" type="ORF">ACIO7M_12215</name>
</gene>